<sequence>MSVMFFEPLDLLRVLCGVWFIPHCVGKIRNIGPASQTFAKAGLYPPRGFVVSTIILEIVAGVGLAANFHAKFAAALAVIVLAGASFAVLKINGFHWRWQKQGPEYMLFWAVACVLSVSG</sequence>
<feature type="transmembrane region" description="Helical" evidence="7">
    <location>
        <begin position="48"/>
        <end position="66"/>
    </location>
</feature>
<keyword evidence="3" id="KW-1003">Cell membrane</keyword>
<dbReference type="PANTHER" id="PTHR33452">
    <property type="entry name" value="OXIDOREDUCTASE CATD-RELATED"/>
    <property type="match status" value="1"/>
</dbReference>
<accession>A0ABN7QRL3</accession>
<keyword evidence="5 7" id="KW-1133">Transmembrane helix</keyword>
<evidence type="ECO:0000313" key="8">
    <source>
        <dbReference type="EMBL" id="CAG4913773.1"/>
    </source>
</evidence>
<name>A0ABN7QRL3_9BURK</name>
<keyword evidence="4 7" id="KW-0812">Transmembrane</keyword>
<keyword evidence="9" id="KW-1185">Reference proteome</keyword>
<dbReference type="RefSeq" id="WP_228981497.1">
    <property type="nucleotide sequence ID" value="NZ_CAJQYY010000025.1"/>
</dbReference>
<evidence type="ECO:0000256" key="5">
    <source>
        <dbReference type="ARBA" id="ARBA00022989"/>
    </source>
</evidence>
<evidence type="ECO:0000256" key="3">
    <source>
        <dbReference type="ARBA" id="ARBA00022475"/>
    </source>
</evidence>
<evidence type="ECO:0000256" key="7">
    <source>
        <dbReference type="SAM" id="Phobius"/>
    </source>
</evidence>
<gene>
    <name evidence="8" type="ORF">R54767_04035</name>
</gene>
<comment type="caution">
    <text evidence="8">The sequence shown here is derived from an EMBL/GenBank/DDBJ whole genome shotgun (WGS) entry which is preliminary data.</text>
</comment>
<comment type="subcellular location">
    <subcellularLocation>
        <location evidence="1">Cell membrane</location>
        <topology evidence="1">Multi-pass membrane protein</topology>
    </subcellularLocation>
</comment>
<dbReference type="EMBL" id="CAJQYY010000025">
    <property type="protein sequence ID" value="CAG4913773.1"/>
    <property type="molecule type" value="Genomic_DNA"/>
</dbReference>
<dbReference type="InterPro" id="IPR032808">
    <property type="entry name" value="DoxX"/>
</dbReference>
<proteinExistence type="inferred from homology"/>
<dbReference type="InterPro" id="IPR051907">
    <property type="entry name" value="DoxX-like_oxidoreductase"/>
</dbReference>
<evidence type="ECO:0000313" key="9">
    <source>
        <dbReference type="Proteomes" id="UP000789752"/>
    </source>
</evidence>
<evidence type="ECO:0000256" key="2">
    <source>
        <dbReference type="ARBA" id="ARBA00006679"/>
    </source>
</evidence>
<dbReference type="Pfam" id="PF07681">
    <property type="entry name" value="DoxX"/>
    <property type="match status" value="1"/>
</dbReference>
<evidence type="ECO:0008006" key="10">
    <source>
        <dbReference type="Google" id="ProtNLM"/>
    </source>
</evidence>
<keyword evidence="6 7" id="KW-0472">Membrane</keyword>
<organism evidence="8 9">
    <name type="scientific">Paraburkholderia gardini</name>
    <dbReference type="NCBI Taxonomy" id="2823469"/>
    <lineage>
        <taxon>Bacteria</taxon>
        <taxon>Pseudomonadati</taxon>
        <taxon>Pseudomonadota</taxon>
        <taxon>Betaproteobacteria</taxon>
        <taxon>Burkholderiales</taxon>
        <taxon>Burkholderiaceae</taxon>
        <taxon>Paraburkholderia</taxon>
    </lineage>
</organism>
<comment type="similarity">
    <text evidence="2">Belongs to the DoxX family.</text>
</comment>
<reference evidence="8 9" key="1">
    <citation type="submission" date="2021-04" db="EMBL/GenBank/DDBJ databases">
        <authorList>
            <person name="Vanwijnsberghe S."/>
        </authorList>
    </citation>
    <scope>NUCLEOTIDE SEQUENCE [LARGE SCALE GENOMIC DNA]</scope>
    <source>
        <strain evidence="8 9">LMG 32171</strain>
    </source>
</reference>
<evidence type="ECO:0000256" key="6">
    <source>
        <dbReference type="ARBA" id="ARBA00023136"/>
    </source>
</evidence>
<dbReference type="PANTHER" id="PTHR33452:SF1">
    <property type="entry name" value="INNER MEMBRANE PROTEIN YPHA-RELATED"/>
    <property type="match status" value="1"/>
</dbReference>
<feature type="transmembrane region" description="Helical" evidence="7">
    <location>
        <begin position="72"/>
        <end position="91"/>
    </location>
</feature>
<protein>
    <recommendedName>
        <fullName evidence="10">Oxidoreductase</fullName>
    </recommendedName>
</protein>
<evidence type="ECO:0000256" key="4">
    <source>
        <dbReference type="ARBA" id="ARBA00022692"/>
    </source>
</evidence>
<dbReference type="Proteomes" id="UP000789752">
    <property type="component" value="Unassembled WGS sequence"/>
</dbReference>
<evidence type="ECO:0000256" key="1">
    <source>
        <dbReference type="ARBA" id="ARBA00004651"/>
    </source>
</evidence>